<dbReference type="KEGG" id="part:PARC_p0016"/>
<proteinExistence type="predicted"/>
<evidence type="ECO:0000313" key="2">
    <source>
        <dbReference type="Proteomes" id="UP000016505"/>
    </source>
</evidence>
<dbReference type="EMBL" id="CP011027">
    <property type="protein sequence ID" value="ATC88994.1"/>
    <property type="molecule type" value="Genomic_DNA"/>
</dbReference>
<sequence>MKAARYSSELFSLKQSVINFHLIDMPNKVAKRQSNAKNASSHPKS</sequence>
<protein>
    <submittedName>
        <fullName evidence="1">Uncharacterized protein</fullName>
    </submittedName>
</protein>
<keyword evidence="1" id="KW-0614">Plasmid</keyword>
<geneLocation type="plasmid" evidence="1">
    <name>unnamed</name>
</geneLocation>
<gene>
    <name evidence="1" type="ORF">PARC_p0016</name>
</gene>
<evidence type="ECO:0000313" key="1">
    <source>
        <dbReference type="EMBL" id="ATC88994.1"/>
    </source>
</evidence>
<accession>A0A290SA01</accession>
<organism evidence="1 2">
    <name type="scientific">Pseudoalteromonas arctica A 37-1-2</name>
    <dbReference type="NCBI Taxonomy" id="1117313"/>
    <lineage>
        <taxon>Bacteria</taxon>
        <taxon>Pseudomonadati</taxon>
        <taxon>Pseudomonadota</taxon>
        <taxon>Gammaproteobacteria</taxon>
        <taxon>Alteromonadales</taxon>
        <taxon>Pseudoalteromonadaceae</taxon>
        <taxon>Pseudoalteromonas</taxon>
    </lineage>
</organism>
<name>A0A290SA01_9GAMM</name>
<reference evidence="1 2" key="1">
    <citation type="journal article" date="2012" name="J. Bacteriol.">
        <title>Genome sequences of type strains of seven species of the marine bacterium Pseudoalteromonas.</title>
        <authorList>
            <person name="Xie B.B."/>
            <person name="Shu Y.L."/>
            <person name="Qin Q.L."/>
            <person name="Rong J.C."/>
            <person name="Zhang X.Y."/>
            <person name="Chen X.L."/>
            <person name="Shi M."/>
            <person name="He H.L."/>
            <person name="Zhou B.C."/>
            <person name="Zhang Y.Z."/>
        </authorList>
    </citation>
    <scope>NUCLEOTIDE SEQUENCE [LARGE SCALE GENOMIC DNA]</scope>
    <source>
        <strain evidence="1 2">A 37-1-2</strain>
        <plasmid evidence="1 2">unnamed</plasmid>
    </source>
</reference>
<dbReference type="AlphaFoldDB" id="A0A290SA01"/>
<dbReference type="Proteomes" id="UP000016505">
    <property type="component" value="Plasmid unnamed"/>
</dbReference>